<gene>
    <name evidence="2" type="ORF">PHET_11081</name>
</gene>
<keyword evidence="1" id="KW-0175">Coiled coil</keyword>
<dbReference type="EMBL" id="LUCH01010046">
    <property type="protein sequence ID" value="KAF5395866.1"/>
    <property type="molecule type" value="Genomic_DNA"/>
</dbReference>
<protein>
    <submittedName>
        <fullName evidence="2">Uncharacterized protein</fullName>
    </submittedName>
</protein>
<comment type="caution">
    <text evidence="2">The sequence shown here is derived from an EMBL/GenBank/DDBJ whole genome shotgun (WGS) entry which is preliminary data.</text>
</comment>
<evidence type="ECO:0000256" key="1">
    <source>
        <dbReference type="SAM" id="Coils"/>
    </source>
</evidence>
<sequence length="207" mass="23165">MASVDAEKASLDRVLEQLRLQVSDLQTRCSLQQDDSRVQQELLCNLQSQLKERTTEVEQLQPTVTELNTCKAERSLSEMAAVVGSNKLEADDLRESHSALQEAQWTADSLVPNCSQCHVAFSVSRRRSQFFPIYSFSQLPVSSTIVAIAVSYSVTSAPPKQWRFQAQPSQCVSAIGVTICYFIDTQPNLKAATSWRLSHPLRYEPVI</sequence>
<organism evidence="2 3">
    <name type="scientific">Paragonimus heterotremus</name>
    <dbReference type="NCBI Taxonomy" id="100268"/>
    <lineage>
        <taxon>Eukaryota</taxon>
        <taxon>Metazoa</taxon>
        <taxon>Spiralia</taxon>
        <taxon>Lophotrochozoa</taxon>
        <taxon>Platyhelminthes</taxon>
        <taxon>Trematoda</taxon>
        <taxon>Digenea</taxon>
        <taxon>Plagiorchiida</taxon>
        <taxon>Troglotremata</taxon>
        <taxon>Troglotrematidae</taxon>
        <taxon>Paragonimus</taxon>
    </lineage>
</organism>
<accession>A0A8J4T108</accession>
<dbReference type="OrthoDB" id="79871at2759"/>
<reference evidence="2" key="1">
    <citation type="submission" date="2019-05" db="EMBL/GenBank/DDBJ databases">
        <title>Annotation for the trematode Paragonimus heterotremus.</title>
        <authorList>
            <person name="Choi Y.-J."/>
        </authorList>
    </citation>
    <scope>NUCLEOTIDE SEQUENCE</scope>
    <source>
        <strain evidence="2">LC</strain>
    </source>
</reference>
<keyword evidence="3" id="KW-1185">Reference proteome</keyword>
<evidence type="ECO:0000313" key="2">
    <source>
        <dbReference type="EMBL" id="KAF5395866.1"/>
    </source>
</evidence>
<evidence type="ECO:0000313" key="3">
    <source>
        <dbReference type="Proteomes" id="UP000748531"/>
    </source>
</evidence>
<feature type="coiled-coil region" evidence="1">
    <location>
        <begin position="1"/>
        <end position="35"/>
    </location>
</feature>
<dbReference type="Proteomes" id="UP000748531">
    <property type="component" value="Unassembled WGS sequence"/>
</dbReference>
<proteinExistence type="predicted"/>
<name>A0A8J4T108_9TREM</name>
<dbReference type="AlphaFoldDB" id="A0A8J4T108"/>